<feature type="signal peptide" evidence="6">
    <location>
        <begin position="1"/>
        <end position="19"/>
    </location>
</feature>
<dbReference type="InterPro" id="IPR001147">
    <property type="entry name" value="Ribosomal_eL21"/>
</dbReference>
<dbReference type="GO" id="GO:0003735">
    <property type="term" value="F:structural constituent of ribosome"/>
    <property type="evidence" value="ECO:0007669"/>
    <property type="project" value="InterPro"/>
</dbReference>
<feature type="region of interest" description="Disordered" evidence="5">
    <location>
        <begin position="616"/>
        <end position="648"/>
    </location>
</feature>
<feature type="compositionally biased region" description="Basic and acidic residues" evidence="5">
    <location>
        <begin position="63"/>
        <end position="80"/>
    </location>
</feature>
<comment type="similarity">
    <text evidence="1">Belongs to the eukaryotic ribosomal protein eL21 family.</text>
</comment>
<protein>
    <recommendedName>
        <fullName evidence="4">60S ribosomal protein L21</fullName>
    </recommendedName>
</protein>
<keyword evidence="6" id="KW-0732">Signal</keyword>
<keyword evidence="3" id="KW-0687">Ribonucleoprotein</keyword>
<accession>A0A8J6DU88</accession>
<sequence length="648" mass="67578">MCTHALRWLLLLALHTGYAVMGMQASVGPSECPLAGHRGPGTLPLARRGTGRGPGCPTAVGADKNREPKAKAGQRPERLPLRGSETLTPPFCSHGSIRLHTWMNSSKAWADHIFLSQASVVGTSAIRACAHAPLTPAHRAWAVRTTRFWVCVLRFTEAPALGQQREPGGALDALPVLGAGAPASPGPSPLLGAERSVALLSRACRGPAIGGPGSWRKPLDVVKSTSLPQTATCDQQTGSEPEKLSRRKAAAQPFRETCSVCAAASAKSAASALRPSVRVVRMAKKGCAVEHAGSGAEPAPPLTAKGPDCAHLERSENVAACLGTCAHVCPSAPSRHLHAAGGTRSRVPINHVPRPTSPALPIITWPYTCPVPPPLPGSPARDPSTAHHHVRLHVPHHLPQHLDALSGGPITISPASLRERVWTGGYRSCRGECPSDRQPLIGTNQTCRLGAGTSGVLQAQCVQWEGVGSSGGGQRRACSGSWTSARRLTACAAPSPGLLVGTLDVVLDSSARVAPYRILYQTPDSLAYWTVACGECAGVWGLGETCGATEHWSVSSGDHFVQGALAFAVNPGHAVGLGLGSETTAVPLATDTRCYTEGGGVRTKGTGAVQKGTRHTRYHGSAGSRHTVSQRAHGIVVNKRGRESQRSN</sequence>
<gene>
    <name evidence="7" type="ORF">J0S82_015058</name>
</gene>
<keyword evidence="8" id="KW-1185">Reference proteome</keyword>
<dbReference type="InterPro" id="IPR036948">
    <property type="entry name" value="Ribosomal_eL21_sf"/>
</dbReference>
<feature type="region of interest" description="Disordered" evidence="5">
    <location>
        <begin position="45"/>
        <end position="85"/>
    </location>
</feature>
<organism evidence="7 8">
    <name type="scientific">Galemys pyrenaicus</name>
    <name type="common">Iberian desman</name>
    <name type="synonym">Pyrenean desman</name>
    <dbReference type="NCBI Taxonomy" id="202257"/>
    <lineage>
        <taxon>Eukaryota</taxon>
        <taxon>Metazoa</taxon>
        <taxon>Chordata</taxon>
        <taxon>Craniata</taxon>
        <taxon>Vertebrata</taxon>
        <taxon>Euteleostomi</taxon>
        <taxon>Mammalia</taxon>
        <taxon>Eutheria</taxon>
        <taxon>Laurasiatheria</taxon>
        <taxon>Eulipotyphla</taxon>
        <taxon>Talpidae</taxon>
        <taxon>Galemys</taxon>
    </lineage>
</organism>
<dbReference type="SUPFAM" id="SSF50104">
    <property type="entry name" value="Translation proteins SH3-like domain"/>
    <property type="match status" value="1"/>
</dbReference>
<evidence type="ECO:0000256" key="4">
    <source>
        <dbReference type="ARBA" id="ARBA00035327"/>
    </source>
</evidence>
<proteinExistence type="inferred from homology"/>
<dbReference type="AlphaFoldDB" id="A0A8J6DU88"/>
<evidence type="ECO:0000256" key="5">
    <source>
        <dbReference type="SAM" id="MobiDB-lite"/>
    </source>
</evidence>
<dbReference type="Proteomes" id="UP000700334">
    <property type="component" value="Unassembled WGS sequence"/>
</dbReference>
<name>A0A8J6DU88_GALPY</name>
<reference evidence="7" key="1">
    <citation type="journal article" date="2021" name="Evol. Appl.">
        <title>The genome of the Pyrenean desman and the effects of bottlenecks and inbreeding on the genomic landscape of an endangered species.</title>
        <authorList>
            <person name="Escoda L."/>
            <person name="Castresana J."/>
        </authorList>
    </citation>
    <scope>NUCLEOTIDE SEQUENCE</scope>
    <source>
        <strain evidence="7">IBE-C5619</strain>
    </source>
</reference>
<dbReference type="GO" id="GO:0006412">
    <property type="term" value="P:translation"/>
    <property type="evidence" value="ECO:0007669"/>
    <property type="project" value="InterPro"/>
</dbReference>
<evidence type="ECO:0000256" key="2">
    <source>
        <dbReference type="ARBA" id="ARBA00022980"/>
    </source>
</evidence>
<evidence type="ECO:0000313" key="7">
    <source>
        <dbReference type="EMBL" id="KAG8522187.1"/>
    </source>
</evidence>
<dbReference type="GO" id="GO:0005840">
    <property type="term" value="C:ribosome"/>
    <property type="evidence" value="ECO:0007669"/>
    <property type="project" value="UniProtKB-KW"/>
</dbReference>
<dbReference type="InterPro" id="IPR008991">
    <property type="entry name" value="Translation_prot_SH3-like_sf"/>
</dbReference>
<evidence type="ECO:0000256" key="1">
    <source>
        <dbReference type="ARBA" id="ARBA00008427"/>
    </source>
</evidence>
<evidence type="ECO:0000256" key="3">
    <source>
        <dbReference type="ARBA" id="ARBA00023274"/>
    </source>
</evidence>
<dbReference type="Gene3D" id="2.30.30.70">
    <property type="entry name" value="Ribosomal protein L21"/>
    <property type="match status" value="1"/>
</dbReference>
<evidence type="ECO:0000256" key="6">
    <source>
        <dbReference type="SAM" id="SignalP"/>
    </source>
</evidence>
<dbReference type="GO" id="GO:1990904">
    <property type="term" value="C:ribonucleoprotein complex"/>
    <property type="evidence" value="ECO:0007669"/>
    <property type="project" value="UniProtKB-KW"/>
</dbReference>
<keyword evidence="2" id="KW-0689">Ribosomal protein</keyword>
<dbReference type="EMBL" id="JAGFMF010011444">
    <property type="protein sequence ID" value="KAG8522187.1"/>
    <property type="molecule type" value="Genomic_DNA"/>
</dbReference>
<comment type="caution">
    <text evidence="7">The sequence shown here is derived from an EMBL/GenBank/DDBJ whole genome shotgun (WGS) entry which is preliminary data.</text>
</comment>
<evidence type="ECO:0000313" key="8">
    <source>
        <dbReference type="Proteomes" id="UP000700334"/>
    </source>
</evidence>
<dbReference type="GO" id="GO:0031090">
    <property type="term" value="C:organelle membrane"/>
    <property type="evidence" value="ECO:0007669"/>
    <property type="project" value="UniProtKB-ARBA"/>
</dbReference>
<dbReference type="Pfam" id="PF01157">
    <property type="entry name" value="Ribosomal_L21e"/>
    <property type="match status" value="1"/>
</dbReference>
<feature type="chain" id="PRO_5035193313" description="60S ribosomal protein L21" evidence="6">
    <location>
        <begin position="20"/>
        <end position="648"/>
    </location>
</feature>